<evidence type="ECO:0000313" key="4">
    <source>
        <dbReference type="Proteomes" id="UP000014400"/>
    </source>
</evidence>
<sequence>MSDSCVFLTALKSSLTHAVDVRWVRETGSTNDDLKLWAHKRGFDKPVLLTADYQTAGRGTRGRVWRNVRQSLIFSVGLPFTAALRARAPGLLSIAAAMGAAGALSRAAMRKVFVKWPNDVWAEGGKVGGILLESVQDDEGRSSLIIGIGLNLEVESGGTTSSGWPIRAPAFLMNPRDPQFRGELLAMLVDDLLEVFKSLEEEDAVGRLFERWRLYDAFYGKEVLWRELDSGRTVLGIDCGIDAEGRLIMQRSGAEGLHFLSGELVSLANS</sequence>
<dbReference type="NCBIfam" id="TIGR00121">
    <property type="entry name" value="birA_ligase"/>
    <property type="match status" value="1"/>
</dbReference>
<dbReference type="GO" id="GO:0005737">
    <property type="term" value="C:cytoplasm"/>
    <property type="evidence" value="ECO:0007669"/>
    <property type="project" value="TreeGrafter"/>
</dbReference>
<evidence type="ECO:0000259" key="2">
    <source>
        <dbReference type="Pfam" id="PF03099"/>
    </source>
</evidence>
<evidence type="ECO:0000313" key="3">
    <source>
        <dbReference type="EMBL" id="EPD97483.1"/>
    </source>
</evidence>
<feature type="domain" description="BPL/LPL catalytic" evidence="2">
    <location>
        <begin position="30"/>
        <end position="151"/>
    </location>
</feature>
<accession>S3B7Z1</accession>
<evidence type="ECO:0000256" key="1">
    <source>
        <dbReference type="ARBA" id="ARBA00022598"/>
    </source>
</evidence>
<dbReference type="InterPro" id="IPR004408">
    <property type="entry name" value="Biotin_CoA_COase_ligase"/>
</dbReference>
<keyword evidence="4" id="KW-1185">Reference proteome</keyword>
<dbReference type="CDD" id="cd16442">
    <property type="entry name" value="BPL"/>
    <property type="match status" value="1"/>
</dbReference>
<dbReference type="PANTHER" id="PTHR12835:SF5">
    <property type="entry name" value="BIOTIN--PROTEIN LIGASE"/>
    <property type="match status" value="1"/>
</dbReference>
<dbReference type="PATRIC" id="fig|1203554.3.peg.2402"/>
<dbReference type="Pfam" id="PF03099">
    <property type="entry name" value="BPL_LplA_LipB"/>
    <property type="match status" value="1"/>
</dbReference>
<reference evidence="3 4" key="1">
    <citation type="submission" date="2013-04" db="EMBL/GenBank/DDBJ databases">
        <title>The Genome Sequence of Sutterella wadsworthensis HGA0223.</title>
        <authorList>
            <consortium name="The Broad Institute Genomics Platform"/>
            <person name="Earl A."/>
            <person name="Ward D."/>
            <person name="Feldgarden M."/>
            <person name="Gevers D."/>
            <person name="Schmidt T.M."/>
            <person name="Dover J."/>
            <person name="Dai D."/>
            <person name="Walker B."/>
            <person name="Young S."/>
            <person name="Zeng Q."/>
            <person name="Gargeya S."/>
            <person name="Fitzgerald M."/>
            <person name="Haas B."/>
            <person name="Abouelleil A."/>
            <person name="Allen A.W."/>
            <person name="Alvarado L."/>
            <person name="Arachchi H.M."/>
            <person name="Berlin A.M."/>
            <person name="Chapman S.B."/>
            <person name="Gainer-Dewar J."/>
            <person name="Goldberg J."/>
            <person name="Griggs A."/>
            <person name="Gujja S."/>
            <person name="Hansen M."/>
            <person name="Howarth C."/>
            <person name="Imamovic A."/>
            <person name="Ireland A."/>
            <person name="Larimer J."/>
            <person name="McCowan C."/>
            <person name="Murphy C."/>
            <person name="Pearson M."/>
            <person name="Poon T.W."/>
            <person name="Priest M."/>
            <person name="Roberts A."/>
            <person name="Saif S."/>
            <person name="Shea T."/>
            <person name="Sisk P."/>
            <person name="Sykes S."/>
            <person name="Wortman J."/>
            <person name="Nusbaum C."/>
            <person name="Birren B."/>
        </authorList>
    </citation>
    <scope>NUCLEOTIDE SEQUENCE [LARGE SCALE GENOMIC DNA]</scope>
    <source>
        <strain evidence="3 4">HGA0223</strain>
    </source>
</reference>
<dbReference type="Proteomes" id="UP000014400">
    <property type="component" value="Unassembled WGS sequence"/>
</dbReference>
<dbReference type="InterPro" id="IPR045864">
    <property type="entry name" value="aa-tRNA-synth_II/BPL/LPL"/>
</dbReference>
<dbReference type="eggNOG" id="COG0340">
    <property type="taxonomic scope" value="Bacteria"/>
</dbReference>
<dbReference type="Gene3D" id="3.30.930.10">
    <property type="entry name" value="Bira Bifunctional Protein, Domain 2"/>
    <property type="match status" value="1"/>
</dbReference>
<comment type="caution">
    <text evidence="3">The sequence shown here is derived from an EMBL/GenBank/DDBJ whole genome shotgun (WGS) entry which is preliminary data.</text>
</comment>
<dbReference type="RefSeq" id="WP_016475302.1">
    <property type="nucleotide sequence ID" value="NZ_KE150482.1"/>
</dbReference>
<dbReference type="InterPro" id="IPR004143">
    <property type="entry name" value="BPL_LPL_catalytic"/>
</dbReference>
<dbReference type="PANTHER" id="PTHR12835">
    <property type="entry name" value="BIOTIN PROTEIN LIGASE"/>
    <property type="match status" value="1"/>
</dbReference>
<name>S3B7Z1_9BURK</name>
<organism evidence="3 4">
    <name type="scientific">Sutterella wadsworthensis HGA0223</name>
    <dbReference type="NCBI Taxonomy" id="1203554"/>
    <lineage>
        <taxon>Bacteria</taxon>
        <taxon>Pseudomonadati</taxon>
        <taxon>Pseudomonadota</taxon>
        <taxon>Betaproteobacteria</taxon>
        <taxon>Burkholderiales</taxon>
        <taxon>Sutterellaceae</taxon>
        <taxon>Sutterella</taxon>
    </lineage>
</organism>
<gene>
    <name evidence="3" type="ORF">HMPREF1476_02319</name>
</gene>
<dbReference type="AlphaFoldDB" id="S3B7Z1"/>
<dbReference type="EMBL" id="ATCF01000038">
    <property type="protein sequence ID" value="EPD97483.1"/>
    <property type="molecule type" value="Genomic_DNA"/>
</dbReference>
<proteinExistence type="predicted"/>
<dbReference type="SUPFAM" id="SSF55681">
    <property type="entry name" value="Class II aaRS and biotin synthetases"/>
    <property type="match status" value="1"/>
</dbReference>
<dbReference type="HOGENOM" id="CLU_051096_3_0_4"/>
<keyword evidence="1 3" id="KW-0436">Ligase</keyword>
<protein>
    <submittedName>
        <fullName evidence="3">Biotin-[acetyl-CoA-carboxylase] ligase</fullName>
    </submittedName>
</protein>
<dbReference type="GO" id="GO:0004077">
    <property type="term" value="F:biotin--[biotin carboxyl-carrier protein] ligase activity"/>
    <property type="evidence" value="ECO:0007669"/>
    <property type="project" value="InterPro"/>
</dbReference>
<dbReference type="STRING" id="1203554.HMPREF1476_02319"/>